<reference evidence="1" key="1">
    <citation type="journal article" date="2010" name="ISME J.">
        <title>Metagenome of the Mediterranean deep chlorophyll maximum studied by direct and fosmid library 454 pyrosequencing.</title>
        <authorList>
            <person name="Ghai R."/>
            <person name="Martin-Cuadrado A.B."/>
            <person name="Molto A.G."/>
            <person name="Heredia I.G."/>
            <person name="Cabrera R."/>
            <person name="Martin J."/>
            <person name="Verdu M."/>
            <person name="Deschamps P."/>
            <person name="Moreira D."/>
            <person name="Lopez-Garcia P."/>
            <person name="Mira A."/>
            <person name="Rodriguez-Valera F."/>
        </authorList>
    </citation>
    <scope>NUCLEOTIDE SEQUENCE</scope>
</reference>
<accession>D6PCD8</accession>
<dbReference type="Gene3D" id="3.40.250.10">
    <property type="entry name" value="Rhodanese-like domain"/>
    <property type="match status" value="1"/>
</dbReference>
<evidence type="ECO:0008006" key="2">
    <source>
        <dbReference type="Google" id="ProtNLM"/>
    </source>
</evidence>
<sequence length="45" mass="5007">MNEIKDLIKFGASIIDVRSAEEFGEDLISASMNIPLNEVVNRVEV</sequence>
<proteinExistence type="predicted"/>
<evidence type="ECO:0000313" key="1">
    <source>
        <dbReference type="EMBL" id="ADD93389.1"/>
    </source>
</evidence>
<dbReference type="EMBL" id="GU942980">
    <property type="protein sequence ID" value="ADD93389.1"/>
    <property type="molecule type" value="Genomic_DNA"/>
</dbReference>
<protein>
    <recommendedName>
        <fullName evidence="2">Rhodanese domain-containing protein</fullName>
    </recommendedName>
</protein>
<dbReference type="SUPFAM" id="SSF52821">
    <property type="entry name" value="Rhodanese/Cell cycle control phosphatase"/>
    <property type="match status" value="1"/>
</dbReference>
<name>D6PCD8_9BACT</name>
<dbReference type="InterPro" id="IPR036873">
    <property type="entry name" value="Rhodanese-like_dom_sf"/>
</dbReference>
<dbReference type="AlphaFoldDB" id="D6PCD8"/>
<organism evidence="1">
    <name type="scientific">uncultured marine bacterium MedDCM-OCT-S01-C266</name>
    <dbReference type="NCBI Taxonomy" id="743047"/>
    <lineage>
        <taxon>Bacteria</taxon>
        <taxon>environmental samples</taxon>
    </lineage>
</organism>